<feature type="non-terminal residue" evidence="2">
    <location>
        <position position="1"/>
    </location>
</feature>
<organism evidence="2 3">
    <name type="scientific">Scyliorhinus torazame</name>
    <name type="common">Cloudy catshark</name>
    <name type="synonym">Catulus torazame</name>
    <dbReference type="NCBI Taxonomy" id="75743"/>
    <lineage>
        <taxon>Eukaryota</taxon>
        <taxon>Metazoa</taxon>
        <taxon>Chordata</taxon>
        <taxon>Craniata</taxon>
        <taxon>Vertebrata</taxon>
        <taxon>Chondrichthyes</taxon>
        <taxon>Elasmobranchii</taxon>
        <taxon>Galeomorphii</taxon>
        <taxon>Galeoidea</taxon>
        <taxon>Carcharhiniformes</taxon>
        <taxon>Scyliorhinidae</taxon>
        <taxon>Scyliorhinus</taxon>
    </lineage>
</organism>
<feature type="non-terminal residue" evidence="2">
    <location>
        <position position="110"/>
    </location>
</feature>
<dbReference type="PROSITE" id="PS50294">
    <property type="entry name" value="WD_REPEATS_REGION"/>
    <property type="match status" value="1"/>
</dbReference>
<dbReference type="Gene3D" id="2.130.10.10">
    <property type="entry name" value="YVTN repeat-like/Quinoprotein amine dehydrogenase"/>
    <property type="match status" value="1"/>
</dbReference>
<dbReference type="SMART" id="SM00320">
    <property type="entry name" value="WD40"/>
    <property type="match status" value="1"/>
</dbReference>
<keyword evidence="3" id="KW-1185">Reference proteome</keyword>
<evidence type="ECO:0000256" key="1">
    <source>
        <dbReference type="PROSITE-ProRule" id="PRU00221"/>
    </source>
</evidence>
<dbReference type="SUPFAM" id="SSF50978">
    <property type="entry name" value="WD40 repeat-like"/>
    <property type="match status" value="1"/>
</dbReference>
<dbReference type="PANTHER" id="PTHR20995">
    <property type="entry name" value="F-BOX/WD REPEAT-CONTAINING PROTEIN 5"/>
    <property type="match status" value="1"/>
</dbReference>
<dbReference type="GO" id="GO:0080008">
    <property type="term" value="C:Cul4-RING E3 ubiquitin ligase complex"/>
    <property type="evidence" value="ECO:0007669"/>
    <property type="project" value="InterPro"/>
</dbReference>
<dbReference type="EMBL" id="BFAA01018505">
    <property type="protein sequence ID" value="GCB78991.1"/>
    <property type="molecule type" value="Genomic_DNA"/>
</dbReference>
<name>A0A401Q0S5_SCYTO</name>
<protein>
    <submittedName>
        <fullName evidence="2">Uncharacterized protein</fullName>
    </submittedName>
</protein>
<dbReference type="PROSITE" id="PS50082">
    <property type="entry name" value="WD_REPEATS_2"/>
    <property type="match status" value="1"/>
</dbReference>
<dbReference type="Pfam" id="PF00400">
    <property type="entry name" value="WD40"/>
    <property type="match status" value="1"/>
</dbReference>
<evidence type="ECO:0000313" key="2">
    <source>
        <dbReference type="EMBL" id="GCB78991.1"/>
    </source>
</evidence>
<dbReference type="InterPro" id="IPR042508">
    <property type="entry name" value="FBXW5"/>
</dbReference>
<dbReference type="InterPro" id="IPR036322">
    <property type="entry name" value="WD40_repeat_dom_sf"/>
</dbReference>
<dbReference type="PANTHER" id="PTHR20995:SF17">
    <property type="entry name" value="F-BOX_WD REPEAT-CONTAINING PROTEIN 5"/>
    <property type="match status" value="1"/>
</dbReference>
<dbReference type="FunFam" id="2.130.10.10:FF:000305">
    <property type="entry name" value="F-box/WD repeat-containing protein 5 isoform X1"/>
    <property type="match status" value="1"/>
</dbReference>
<dbReference type="Proteomes" id="UP000288216">
    <property type="component" value="Unassembled WGS sequence"/>
</dbReference>
<dbReference type="OrthoDB" id="192402at2759"/>
<dbReference type="InterPro" id="IPR001680">
    <property type="entry name" value="WD40_rpt"/>
</dbReference>
<reference evidence="2 3" key="1">
    <citation type="journal article" date="2018" name="Nat. Ecol. Evol.">
        <title>Shark genomes provide insights into elasmobranch evolution and the origin of vertebrates.</title>
        <authorList>
            <person name="Hara Y"/>
            <person name="Yamaguchi K"/>
            <person name="Onimaru K"/>
            <person name="Kadota M"/>
            <person name="Koyanagi M"/>
            <person name="Keeley SD"/>
            <person name="Tatsumi K"/>
            <person name="Tanaka K"/>
            <person name="Motone F"/>
            <person name="Kageyama Y"/>
            <person name="Nozu R"/>
            <person name="Adachi N"/>
            <person name="Nishimura O"/>
            <person name="Nakagawa R"/>
            <person name="Tanegashima C"/>
            <person name="Kiyatake I"/>
            <person name="Matsumoto R"/>
            <person name="Murakumo K"/>
            <person name="Nishida K"/>
            <person name="Terakita A"/>
            <person name="Kuratani S"/>
            <person name="Sato K"/>
            <person name="Hyodo S Kuraku.S."/>
        </authorList>
    </citation>
    <scope>NUCLEOTIDE SEQUENCE [LARGE SCALE GENOMIC DNA]</scope>
</reference>
<feature type="repeat" description="WD" evidence="1">
    <location>
        <begin position="23"/>
        <end position="55"/>
    </location>
</feature>
<gene>
    <name evidence="2" type="ORF">scyTo_0021256</name>
</gene>
<dbReference type="STRING" id="75743.A0A401Q0S5"/>
<dbReference type="GO" id="GO:0016567">
    <property type="term" value="P:protein ubiquitination"/>
    <property type="evidence" value="ECO:0007669"/>
    <property type="project" value="InterPro"/>
</dbReference>
<keyword evidence="1" id="KW-0853">WD repeat</keyword>
<comment type="caution">
    <text evidence="2">The sequence shown here is derived from an EMBL/GenBank/DDBJ whole genome shotgun (WGS) entry which is preliminary data.</text>
</comment>
<sequence length="110" mass="12598">AISWLGEFQRLYDTVPCVEVEELKEHRDQVLHISFSHNGYFFGSCSKDCFVKVWNNDLEISVLHSANMRPYNWSYTQFSQFNAEDTLLLVSGVYIGPHSSSSGEIAVFNL</sequence>
<evidence type="ECO:0000313" key="3">
    <source>
        <dbReference type="Proteomes" id="UP000288216"/>
    </source>
</evidence>
<accession>A0A401Q0S5</accession>
<dbReference type="AlphaFoldDB" id="A0A401Q0S5"/>
<dbReference type="GO" id="GO:0019005">
    <property type="term" value="C:SCF ubiquitin ligase complex"/>
    <property type="evidence" value="ECO:0007669"/>
    <property type="project" value="InterPro"/>
</dbReference>
<dbReference type="InterPro" id="IPR015943">
    <property type="entry name" value="WD40/YVTN_repeat-like_dom_sf"/>
</dbReference>
<proteinExistence type="predicted"/>